<dbReference type="Proteomes" id="UP000176532">
    <property type="component" value="Unassembled WGS sequence"/>
</dbReference>
<gene>
    <name evidence="1" type="ORF">A3C15_00565</name>
</gene>
<dbReference type="EMBL" id="MFQD01000018">
    <property type="protein sequence ID" value="OGH68033.1"/>
    <property type="molecule type" value="Genomic_DNA"/>
</dbReference>
<evidence type="ECO:0000313" key="1">
    <source>
        <dbReference type="EMBL" id="OGH68033.1"/>
    </source>
</evidence>
<reference evidence="1 2" key="1">
    <citation type="journal article" date="2016" name="Nat. Commun.">
        <title>Thousands of microbial genomes shed light on interconnected biogeochemical processes in an aquifer system.</title>
        <authorList>
            <person name="Anantharaman K."/>
            <person name="Brown C.T."/>
            <person name="Hug L.A."/>
            <person name="Sharon I."/>
            <person name="Castelle C.J."/>
            <person name="Probst A.J."/>
            <person name="Thomas B.C."/>
            <person name="Singh A."/>
            <person name="Wilkins M.J."/>
            <person name="Karaoz U."/>
            <person name="Brodie E.L."/>
            <person name="Williams K.H."/>
            <person name="Hubbard S.S."/>
            <person name="Banfield J.F."/>
        </authorList>
    </citation>
    <scope>NUCLEOTIDE SEQUENCE [LARGE SCALE GENOMIC DNA]</scope>
</reference>
<evidence type="ECO:0000313" key="2">
    <source>
        <dbReference type="Proteomes" id="UP000176532"/>
    </source>
</evidence>
<dbReference type="STRING" id="1798682.A3C15_00565"/>
<organism evidence="1 2">
    <name type="scientific">Candidatus Magasanikbacteria bacterium RIFCSPHIGHO2_02_FULL_50_9b</name>
    <dbReference type="NCBI Taxonomy" id="1798682"/>
    <lineage>
        <taxon>Bacteria</taxon>
        <taxon>Candidatus Magasanikiibacteriota</taxon>
    </lineage>
</organism>
<name>A0A1F6M928_9BACT</name>
<dbReference type="AlphaFoldDB" id="A0A1F6M928"/>
<accession>A0A1F6M928</accession>
<sequence length="310" mass="33830">MPTLQHEISGASSSDHVSYWGPGALGLTVTEPFDAMNGIQCERALHEAEAADGPVNVLKVGFWDPRNPEGADPNEVVVDFTDAQIQDPAFETVGGLSFRARQKSNIGVVRNPRAARTNFGFRVADSHWGVLLVYSSDSTEIAAMFFFHLGLKCVMPERPGGKSVFETALAWCDEQGIKISDADLFTDGGVQQCCYAHPNVDTLRQQVAARYGDGLANGGELFPPEVVVNPPHTGHFSISLPELIRGEFRRTWCAREDNAYSQSYGDTCTACYGFYAAQDPSRRLLYSHARGDGLKRNLCVVSFDTSPDGD</sequence>
<comment type="caution">
    <text evidence="1">The sequence shown here is derived from an EMBL/GenBank/DDBJ whole genome shotgun (WGS) entry which is preliminary data.</text>
</comment>
<proteinExistence type="predicted"/>
<protein>
    <submittedName>
        <fullName evidence="1">Uncharacterized protein</fullName>
    </submittedName>
</protein>